<feature type="signal peptide" evidence="1">
    <location>
        <begin position="1"/>
        <end position="24"/>
    </location>
</feature>
<dbReference type="Proteomes" id="UP000580839">
    <property type="component" value="Unassembled WGS sequence"/>
</dbReference>
<feature type="chain" id="PRO_5032637919" description="Glycosyl hydrolase" evidence="1">
    <location>
        <begin position="25"/>
        <end position="406"/>
    </location>
</feature>
<dbReference type="InterPro" id="IPR008928">
    <property type="entry name" value="6-hairpin_glycosidase_sf"/>
</dbReference>
<dbReference type="SUPFAM" id="SSF48208">
    <property type="entry name" value="Six-hairpin glycosidases"/>
    <property type="match status" value="1"/>
</dbReference>
<evidence type="ECO:0008006" key="4">
    <source>
        <dbReference type="Google" id="ProtNLM"/>
    </source>
</evidence>
<reference evidence="2 3" key="1">
    <citation type="submission" date="2020-04" db="EMBL/GenBank/DDBJ databases">
        <title>Metagenomic profiling of ammonia- and methane-oxidizing microorganisms in a Dutch drinking water treatment plant.</title>
        <authorList>
            <person name="Poghosyan L."/>
            <person name="Leucker S."/>
        </authorList>
    </citation>
    <scope>NUCLEOTIDE SEQUENCE [LARGE SCALE GENOMIC DNA]</scope>
    <source>
        <strain evidence="2">S-RSF-IL-03</strain>
    </source>
</reference>
<comment type="caution">
    <text evidence="2">The sequence shown here is derived from an EMBL/GenBank/DDBJ whole genome shotgun (WGS) entry which is preliminary data.</text>
</comment>
<dbReference type="PANTHER" id="PTHR42899:SF1">
    <property type="entry name" value="SPERMATOGENESIS-ASSOCIATED PROTEIN 20"/>
    <property type="match status" value="1"/>
</dbReference>
<evidence type="ECO:0000313" key="3">
    <source>
        <dbReference type="Proteomes" id="UP000580839"/>
    </source>
</evidence>
<dbReference type="Gene3D" id="1.50.10.20">
    <property type="match status" value="1"/>
</dbReference>
<gene>
    <name evidence="2" type="ORF">HOP12_05080</name>
</gene>
<name>A0A849SWK8_UNCEI</name>
<dbReference type="EMBL" id="JABFRW010000055">
    <property type="protein sequence ID" value="NOT33529.1"/>
    <property type="molecule type" value="Genomic_DNA"/>
</dbReference>
<evidence type="ECO:0000313" key="2">
    <source>
        <dbReference type="EMBL" id="NOT33529.1"/>
    </source>
</evidence>
<evidence type="ECO:0000256" key="1">
    <source>
        <dbReference type="SAM" id="SignalP"/>
    </source>
</evidence>
<dbReference type="GO" id="GO:0005975">
    <property type="term" value="P:carbohydrate metabolic process"/>
    <property type="evidence" value="ECO:0007669"/>
    <property type="project" value="InterPro"/>
</dbReference>
<dbReference type="AlphaFoldDB" id="A0A849SWK8"/>
<proteinExistence type="predicted"/>
<protein>
    <recommendedName>
        <fullName evidence="4">Glycosyl hydrolase</fullName>
    </recommendedName>
</protein>
<keyword evidence="1" id="KW-0732">Signal</keyword>
<sequence>MSRFPSLAALAAVCLLIAPLTAHAGATDANATPTDAAVTPSAAAWRQQLPAESRSLMDRLGARLEAAYDEKHGYVDKNRLPSESSIEIALMNGRGESDSYWNAHARQSVDWMVTLFDTTMGGFFHGAEDSDVKSAAYAKRTDSNARRFEAVMLAWEATGDPRLKRLMRKEAEYFQRVLAEGRAGFVWGQVGDRQLYPEPNGLAIRSWLHYATLNADPRARDYALKSLDAVFEQSWMGFGAFWRQSFLQDLEKGARASDQAVMGRAYIYAARVAGREDDRTRAEAIGDLLLQRFIDAEDGHFNTTVAPKKDGSTRGSGRESLDNALVVRFLAELTHLTGEEKYRDAARGTVRAFAEDFDKMKLDAADWALAVRALSVNDLPSAPEWKSVVQNVPSTQSRSKTYRAGK</sequence>
<organism evidence="2 3">
    <name type="scientific">Eiseniibacteriota bacterium</name>
    <dbReference type="NCBI Taxonomy" id="2212470"/>
    <lineage>
        <taxon>Bacteria</taxon>
        <taxon>Candidatus Eiseniibacteriota</taxon>
    </lineage>
</organism>
<dbReference type="InterPro" id="IPR024705">
    <property type="entry name" value="Ssp411"/>
</dbReference>
<dbReference type="PANTHER" id="PTHR42899">
    <property type="entry name" value="SPERMATOGENESIS-ASSOCIATED PROTEIN 20"/>
    <property type="match status" value="1"/>
</dbReference>
<accession>A0A849SWK8</accession>